<sequence length="445" mass="52465">MVPSTGFCSNQQCLFTSTTGAALWMPQLALEGKHAVQQAFAELLARGSDKDRQWHELCLPSQFLEWCWLRDNSLSYQACHVKIRSTNSLTICLWSSRNRAAQKQYCQLQIKRRQAARNRRLVSDAFSAWILYHGHRLPWQKVMNRVSCRLSQLRLRQSFKAWKTIGDMSPDQGAKMMGLMWVLRRQRLAQCFLEWKALTADFNSMARQWNEMRVVCLAFGTWRQDSWGRGQMAKMVGQAMTRRDRRVMRKAFAGWLSEVEEMKARQVKLEQLERRQKWRSLANAFHIWHSSAQNVKLERRSKSKQFERRVEAVLVFVLASKLYQQPMLANLFAEWRKFANRKIQEGPLLAKLQARRKRAVLRQALHSWRAVCQDAAGSRREAEGIRSRRDEVLVQDTFMSWKEYAAQEQHKREVVTRCEVSKRVAMVYFFEWFGRMLLPPWPRGG</sequence>
<evidence type="ECO:0000313" key="1">
    <source>
        <dbReference type="EMBL" id="CAD7697568.1"/>
    </source>
</evidence>
<dbReference type="Proteomes" id="UP000708148">
    <property type="component" value="Unassembled WGS sequence"/>
</dbReference>
<comment type="caution">
    <text evidence="1">The sequence shown here is derived from an EMBL/GenBank/DDBJ whole genome shotgun (WGS) entry which is preliminary data.</text>
</comment>
<name>A0A8S1IV44_9CHLO</name>
<proteinExistence type="predicted"/>
<dbReference type="AlphaFoldDB" id="A0A8S1IV44"/>
<evidence type="ECO:0000313" key="2">
    <source>
        <dbReference type="Proteomes" id="UP000708148"/>
    </source>
</evidence>
<keyword evidence="2" id="KW-1185">Reference proteome</keyword>
<protein>
    <recommendedName>
        <fullName evidence="3">Sfi1 spindle body domain-containing protein</fullName>
    </recommendedName>
</protein>
<accession>A0A8S1IV44</accession>
<evidence type="ECO:0008006" key="3">
    <source>
        <dbReference type="Google" id="ProtNLM"/>
    </source>
</evidence>
<reference evidence="1" key="1">
    <citation type="submission" date="2020-12" db="EMBL/GenBank/DDBJ databases">
        <authorList>
            <person name="Iha C."/>
        </authorList>
    </citation>
    <scope>NUCLEOTIDE SEQUENCE</scope>
</reference>
<dbReference type="EMBL" id="CAJHUC010000675">
    <property type="protein sequence ID" value="CAD7697568.1"/>
    <property type="molecule type" value="Genomic_DNA"/>
</dbReference>
<gene>
    <name evidence="1" type="ORF">OSTQU699_LOCUS2929</name>
</gene>
<organism evidence="1 2">
    <name type="scientific">Ostreobium quekettii</name>
    <dbReference type="NCBI Taxonomy" id="121088"/>
    <lineage>
        <taxon>Eukaryota</taxon>
        <taxon>Viridiplantae</taxon>
        <taxon>Chlorophyta</taxon>
        <taxon>core chlorophytes</taxon>
        <taxon>Ulvophyceae</taxon>
        <taxon>TCBD clade</taxon>
        <taxon>Bryopsidales</taxon>
        <taxon>Ostreobineae</taxon>
        <taxon>Ostreobiaceae</taxon>
        <taxon>Ostreobium</taxon>
    </lineage>
</organism>